<feature type="transmembrane region" description="Helical" evidence="5">
    <location>
        <begin position="273"/>
        <end position="295"/>
    </location>
</feature>
<feature type="domain" description="Major facilitator superfamily (MFS) profile" evidence="6">
    <location>
        <begin position="135"/>
        <end position="571"/>
    </location>
</feature>
<feature type="transmembrane region" description="Helical" evidence="5">
    <location>
        <begin position="43"/>
        <end position="64"/>
    </location>
</feature>
<evidence type="ECO:0000256" key="5">
    <source>
        <dbReference type="SAM" id="Phobius"/>
    </source>
</evidence>
<feature type="transmembrane region" description="Helical" evidence="5">
    <location>
        <begin position="307"/>
        <end position="328"/>
    </location>
</feature>
<dbReference type="GO" id="GO:0016020">
    <property type="term" value="C:membrane"/>
    <property type="evidence" value="ECO:0007669"/>
    <property type="project" value="UniProtKB-SubCell"/>
</dbReference>
<protein>
    <submittedName>
        <fullName evidence="9">MFS domain-containing protein</fullName>
    </submittedName>
</protein>
<dbReference type="STRING" id="51028.A0A0N4V936"/>
<feature type="transmembrane region" description="Helical" evidence="5">
    <location>
        <begin position="374"/>
        <end position="395"/>
    </location>
</feature>
<dbReference type="GO" id="GO:0022857">
    <property type="term" value="F:transmembrane transporter activity"/>
    <property type="evidence" value="ECO:0007669"/>
    <property type="project" value="InterPro"/>
</dbReference>
<feature type="transmembrane region" description="Helical" evidence="5">
    <location>
        <begin position="212"/>
        <end position="232"/>
    </location>
</feature>
<feature type="transmembrane region" description="Helical" evidence="5">
    <location>
        <begin position="480"/>
        <end position="496"/>
    </location>
</feature>
<evidence type="ECO:0000256" key="1">
    <source>
        <dbReference type="ARBA" id="ARBA00004141"/>
    </source>
</evidence>
<keyword evidence="8" id="KW-1185">Reference proteome</keyword>
<keyword evidence="3 5" id="KW-1133">Transmembrane helix</keyword>
<evidence type="ECO:0000256" key="4">
    <source>
        <dbReference type="ARBA" id="ARBA00023136"/>
    </source>
</evidence>
<gene>
    <name evidence="7" type="ORF">EVEC_LOCUS6458</name>
</gene>
<dbReference type="WBParaSite" id="EVEC_0000691001-mRNA-1">
    <property type="protein sequence ID" value="EVEC_0000691001-mRNA-1"/>
    <property type="gene ID" value="EVEC_0000691001"/>
</dbReference>
<dbReference type="Gene3D" id="1.20.1250.20">
    <property type="entry name" value="MFS general substrate transporter like domains"/>
    <property type="match status" value="1"/>
</dbReference>
<feature type="transmembrane region" description="Helical" evidence="5">
    <location>
        <begin position="453"/>
        <end position="473"/>
    </location>
</feature>
<sequence>MARVTPIEIEPKWEAEILPEKVKIVKSDGFEQRFFDTLRRTKILISIRMFTAALMSLCFIALSVTTSNLSGTMVCMFVEQSQELQKIQRFMAENEEQKAFVRAIKKRLESVNETIDATMNPCHLKAISMAVDKYQQMNTTGQEQLLNTDETLIQDAVKNSHRNEEVQVQHCHAEDLLNWNSLQRGVVLAAQNVGCLIMLFTGRHADRLNGKWTVAIGLLITVISNLLTPFLAQKSIGYAVFARILTGVSDAFISPSINSMITRWFPPKERPFAIGFVTGGRQLGNLFILPISGYMCSRTDSWGGWKPTYYVSAGIGAFILLTWIILSADKPSKHLFIRKDEAGYILKKIGEEALEKRKERASIPWKHLLRSKPFIAGIFALVCHEYPLVIMLTLLPTYLKEVLGLTDAVNGVVSALPVLTLWLSKTASSTLSSYLTANFSHYRLFGKTPLVKIFNFIASAGLGICLAVVPMLTKPSQVEVAIVAMCLANAFAGFHTPGVQTALLQIAPAFTGVITGISFSFVALASILNKLINGFILDRGSQGQWIILFEISAVIALLPVVFFTIWGSADRQPWAIPKSKNPLPMSVSATVPISIIVDKKTAERKKTIAAKLSVVKPKQSILEQVDKNEEN</sequence>
<dbReference type="InterPro" id="IPR011701">
    <property type="entry name" value="MFS"/>
</dbReference>
<evidence type="ECO:0000313" key="9">
    <source>
        <dbReference type="WBParaSite" id="EVEC_0000691001-mRNA-1"/>
    </source>
</evidence>
<dbReference type="Pfam" id="PF07690">
    <property type="entry name" value="MFS_1"/>
    <property type="match status" value="1"/>
</dbReference>
<reference evidence="9" key="1">
    <citation type="submission" date="2017-02" db="UniProtKB">
        <authorList>
            <consortium name="WormBaseParasite"/>
        </authorList>
    </citation>
    <scope>IDENTIFICATION</scope>
</reference>
<evidence type="ECO:0000256" key="3">
    <source>
        <dbReference type="ARBA" id="ARBA00022989"/>
    </source>
</evidence>
<dbReference type="PROSITE" id="PS50850">
    <property type="entry name" value="MFS"/>
    <property type="match status" value="1"/>
</dbReference>
<keyword evidence="4 5" id="KW-0472">Membrane</keyword>
<feature type="transmembrane region" description="Helical" evidence="5">
    <location>
        <begin position="502"/>
        <end position="524"/>
    </location>
</feature>
<dbReference type="AlphaFoldDB" id="A0A0N4V936"/>
<dbReference type="OrthoDB" id="2985014at2759"/>
<reference evidence="7 8" key="2">
    <citation type="submission" date="2018-10" db="EMBL/GenBank/DDBJ databases">
        <authorList>
            <consortium name="Pathogen Informatics"/>
        </authorList>
    </citation>
    <scope>NUCLEOTIDE SEQUENCE [LARGE SCALE GENOMIC DNA]</scope>
</reference>
<accession>A0A0N4V936</accession>
<comment type="subcellular location">
    <subcellularLocation>
        <location evidence="1">Membrane</location>
        <topology evidence="1">Multi-pass membrane protein</topology>
    </subcellularLocation>
</comment>
<dbReference type="InterPro" id="IPR020846">
    <property type="entry name" value="MFS_dom"/>
</dbReference>
<dbReference type="FunFam" id="1.20.1250.20:FF:000532">
    <property type="entry name" value="SLC (SoLute Carrier) homolog"/>
    <property type="match status" value="1"/>
</dbReference>
<dbReference type="Proteomes" id="UP000274131">
    <property type="component" value="Unassembled WGS sequence"/>
</dbReference>
<dbReference type="GO" id="GO:0006820">
    <property type="term" value="P:monoatomic anion transport"/>
    <property type="evidence" value="ECO:0007669"/>
    <property type="project" value="TreeGrafter"/>
</dbReference>
<keyword evidence="2 5" id="KW-0812">Transmembrane</keyword>
<dbReference type="PANTHER" id="PTHR11662">
    <property type="entry name" value="SOLUTE CARRIER FAMILY 17"/>
    <property type="match status" value="1"/>
</dbReference>
<dbReference type="PANTHER" id="PTHR11662:SF314">
    <property type="entry name" value="MAJOR FACILITATOR SUPERFAMILY (MFS) PROFILE DOMAIN-CONTAINING PROTEIN"/>
    <property type="match status" value="1"/>
</dbReference>
<name>A0A0N4V936_ENTVE</name>
<dbReference type="SUPFAM" id="SSF103473">
    <property type="entry name" value="MFS general substrate transporter"/>
    <property type="match status" value="1"/>
</dbReference>
<evidence type="ECO:0000313" key="7">
    <source>
        <dbReference type="EMBL" id="VDD91707.1"/>
    </source>
</evidence>
<dbReference type="InterPro" id="IPR050382">
    <property type="entry name" value="MFS_Na/Anion_cotransporter"/>
</dbReference>
<evidence type="ECO:0000313" key="8">
    <source>
        <dbReference type="Proteomes" id="UP000274131"/>
    </source>
</evidence>
<proteinExistence type="predicted"/>
<dbReference type="InterPro" id="IPR036259">
    <property type="entry name" value="MFS_trans_sf"/>
</dbReference>
<feature type="transmembrane region" description="Helical" evidence="5">
    <location>
        <begin position="545"/>
        <end position="569"/>
    </location>
</feature>
<organism evidence="9">
    <name type="scientific">Enterobius vermicularis</name>
    <name type="common">Human pinworm</name>
    <dbReference type="NCBI Taxonomy" id="51028"/>
    <lineage>
        <taxon>Eukaryota</taxon>
        <taxon>Metazoa</taxon>
        <taxon>Ecdysozoa</taxon>
        <taxon>Nematoda</taxon>
        <taxon>Chromadorea</taxon>
        <taxon>Rhabditida</taxon>
        <taxon>Spirurina</taxon>
        <taxon>Oxyuridomorpha</taxon>
        <taxon>Oxyuroidea</taxon>
        <taxon>Oxyuridae</taxon>
        <taxon>Enterobius</taxon>
    </lineage>
</organism>
<evidence type="ECO:0000259" key="6">
    <source>
        <dbReference type="PROSITE" id="PS50850"/>
    </source>
</evidence>
<evidence type="ECO:0000256" key="2">
    <source>
        <dbReference type="ARBA" id="ARBA00022692"/>
    </source>
</evidence>
<dbReference type="EMBL" id="UXUI01008519">
    <property type="protein sequence ID" value="VDD91707.1"/>
    <property type="molecule type" value="Genomic_DNA"/>
</dbReference>